<feature type="compositionally biased region" description="Basic residues" evidence="1">
    <location>
        <begin position="76"/>
        <end position="89"/>
    </location>
</feature>
<comment type="caution">
    <text evidence="2">The sequence shown here is derived from an EMBL/GenBank/DDBJ whole genome shotgun (WGS) entry which is preliminary data.</text>
</comment>
<sequence length="667" mass="72700">MTPRRPSSSNSQADARSVSSGQMSLDSYLETGTGPKPPRPETLRSGLSLSQHARTVKGMAARGTQAIPSPASRKSTDRKRREDRKKKTKVSVTLRCDPDWLQLQTASGLRAKYMNRQEDVFKLIVAIYMDDRRAGIATLVVNSHSDAQEIRTHSELIREVFDHQVEIIPERFHILSTDIIKRKLADRLAGPGANLNYDSLFEDLPGRLQDWCAETGLPLLKVCWRDGHLSFILENLDMALHAIEKTFSVCGIHTDFISVEPKSTVKQCYNCQRLKHMSFNCDYATRCGHCLGPHKLRECPKGVRKQCGVCNEVGHASYERSTCDDEAMRSARHTASLWRGKAEWETRNNVKLLGLDLTGAYHRVTREDIISLVEKRNVPFLSYMLELLKASAPQSRPAQESNFSPEEDTYGVAQATAATATTPTTATTTTATATAATPTTATATTTATTATATATATGTAGTAGTASTAAITATTTTATTAPTAAASSPYSSAKIPLKIADTLSTVPSLHTASQNSSITYPLSDVTGIPVFVTGSNRLYIGDSRVNKRKTGDHGDLSPCEQVKKVRLDLQGSCAEPMASEPEAAASLDREAERKILRPKAVSKPVVKSTVSRAPNCSQERQADGEIHESITDKGEEEQKENNKKKKGGYQMTLLAYREMYKASSSLV</sequence>
<feature type="region of interest" description="Disordered" evidence="1">
    <location>
        <begin position="609"/>
        <end position="648"/>
    </location>
</feature>
<evidence type="ECO:0000256" key="1">
    <source>
        <dbReference type="SAM" id="MobiDB-lite"/>
    </source>
</evidence>
<organism evidence="2 3">
    <name type="scientific">Gibberella subglutinans</name>
    <name type="common">Fusarium subglutinans</name>
    <dbReference type="NCBI Taxonomy" id="42677"/>
    <lineage>
        <taxon>Eukaryota</taxon>
        <taxon>Fungi</taxon>
        <taxon>Dikarya</taxon>
        <taxon>Ascomycota</taxon>
        <taxon>Pezizomycotina</taxon>
        <taxon>Sordariomycetes</taxon>
        <taxon>Hypocreomycetidae</taxon>
        <taxon>Hypocreales</taxon>
        <taxon>Nectriaceae</taxon>
        <taxon>Fusarium</taxon>
        <taxon>Fusarium fujikuroi species complex</taxon>
    </lineage>
</organism>
<feature type="region of interest" description="Disordered" evidence="1">
    <location>
        <begin position="418"/>
        <end position="439"/>
    </location>
</feature>
<feature type="region of interest" description="Disordered" evidence="1">
    <location>
        <begin position="1"/>
        <end position="89"/>
    </location>
</feature>
<keyword evidence="3" id="KW-1185">Reference proteome</keyword>
<evidence type="ECO:0000313" key="2">
    <source>
        <dbReference type="EMBL" id="KAF5579428.1"/>
    </source>
</evidence>
<proteinExistence type="predicted"/>
<dbReference type="GeneID" id="59313244"/>
<dbReference type="OrthoDB" id="5102918at2759"/>
<reference evidence="2 3" key="1">
    <citation type="submission" date="2020-05" db="EMBL/GenBank/DDBJ databases">
        <title>Identification and distribution of gene clusters putatively required for synthesis of sphingolipid metabolism inhibitors in phylogenetically diverse species of the filamentous fungus Fusarium.</title>
        <authorList>
            <person name="Kim H.-S."/>
            <person name="Busman M."/>
            <person name="Brown D.W."/>
            <person name="Divon H."/>
            <person name="Uhlig S."/>
            <person name="Proctor R.H."/>
        </authorList>
    </citation>
    <scope>NUCLEOTIDE SEQUENCE [LARGE SCALE GENOMIC DNA]</scope>
    <source>
        <strain evidence="2 3">NRRL 66333</strain>
    </source>
</reference>
<evidence type="ECO:0000313" key="3">
    <source>
        <dbReference type="Proteomes" id="UP000547976"/>
    </source>
</evidence>
<dbReference type="EMBL" id="JAAOAV010000365">
    <property type="protein sequence ID" value="KAF5579428.1"/>
    <property type="molecule type" value="Genomic_DNA"/>
</dbReference>
<name>A0A8H5NWF3_GIBSU</name>
<feature type="compositionally biased region" description="Polar residues" evidence="1">
    <location>
        <begin position="1"/>
        <end position="25"/>
    </location>
</feature>
<accession>A0A8H5NWF3</accession>
<protein>
    <submittedName>
        <fullName evidence="2">Uncharacterized protein</fullName>
    </submittedName>
</protein>
<feature type="compositionally biased region" description="Polar residues" evidence="1">
    <location>
        <begin position="609"/>
        <end position="619"/>
    </location>
</feature>
<dbReference type="RefSeq" id="XP_036530920.1">
    <property type="nucleotide sequence ID" value="XM_036678526.1"/>
</dbReference>
<dbReference type="Proteomes" id="UP000547976">
    <property type="component" value="Unassembled WGS sequence"/>
</dbReference>
<gene>
    <name evidence="2" type="ORF">FSUBG_13615</name>
</gene>
<dbReference type="AlphaFoldDB" id="A0A8H5NWF3"/>
<feature type="compositionally biased region" description="Basic and acidic residues" evidence="1">
    <location>
        <begin position="620"/>
        <end position="633"/>
    </location>
</feature>